<comment type="caution">
    <text evidence="2">The sequence shown here is derived from an EMBL/GenBank/DDBJ whole genome shotgun (WGS) entry which is preliminary data.</text>
</comment>
<protein>
    <recommendedName>
        <fullName evidence="4">Arrestin-like N-terminal domain-containing protein</fullName>
    </recommendedName>
</protein>
<evidence type="ECO:0000313" key="3">
    <source>
        <dbReference type="Proteomes" id="UP001362999"/>
    </source>
</evidence>
<dbReference type="Proteomes" id="UP001362999">
    <property type="component" value="Unassembled WGS sequence"/>
</dbReference>
<name>A0AAW0D5L6_9AGAR</name>
<feature type="region of interest" description="Disordered" evidence="1">
    <location>
        <begin position="1"/>
        <end position="23"/>
    </location>
</feature>
<dbReference type="AlphaFoldDB" id="A0AAW0D5L6"/>
<reference evidence="2 3" key="1">
    <citation type="journal article" date="2024" name="J Genomics">
        <title>Draft genome sequencing and assembly of Favolaschia claudopus CIRM-BRFM 2984 isolated from oak limbs.</title>
        <authorList>
            <person name="Navarro D."/>
            <person name="Drula E."/>
            <person name="Chaduli D."/>
            <person name="Cazenave R."/>
            <person name="Ahrendt S."/>
            <person name="Wang J."/>
            <person name="Lipzen A."/>
            <person name="Daum C."/>
            <person name="Barry K."/>
            <person name="Grigoriev I.V."/>
            <person name="Favel A."/>
            <person name="Rosso M.N."/>
            <person name="Martin F."/>
        </authorList>
    </citation>
    <scope>NUCLEOTIDE SEQUENCE [LARGE SCALE GENOMIC DNA]</scope>
    <source>
        <strain evidence="2 3">CIRM-BRFM 2984</strain>
    </source>
</reference>
<evidence type="ECO:0000256" key="1">
    <source>
        <dbReference type="SAM" id="MobiDB-lite"/>
    </source>
</evidence>
<evidence type="ECO:0008006" key="4">
    <source>
        <dbReference type="Google" id="ProtNLM"/>
    </source>
</evidence>
<proteinExistence type="predicted"/>
<feature type="region of interest" description="Disordered" evidence="1">
    <location>
        <begin position="39"/>
        <end position="75"/>
    </location>
</feature>
<sequence>MSTTLNSDLTSTLPPYSPSRLAPSYCAEPAHDEHLLELGPQSKPRLQRSGNLIKRSGSGDTLILSGQDPDTEAPTYGRSAVIAGFVGIEERESVGQVSLTISGKIELTAADSSIHQTILEDTQVLWSANDNPSENRDMPAQCPGHLTFTASIPVYFQHADDHERYPLPPTFLTSYPISGGLSAKISYTISATIVRARRRGGLRLSSVLGPKITNVIIPFNYVPRSYPSRPIPLTSEYNFLSEIKAMPDEWHQLCVVVNPRPGVRLPAVDLHLFTPISGIFALGTPIPIRIQLIGSVDSLREFIPDNSGFNTTNLPRSRIEVSLVRQLRLQVHGSTESARSTIGRAFLLSVPPPAPPPPPPSPSLPDFSRDPLHPLPSHEFQSQHDLTNTFFLDFAAQLHIDTTLGTTSSFNAAIVQVQDFIVIDVLEPAGPKSVFAHTREARRVRLVTDEYPGS</sequence>
<dbReference type="EMBL" id="JAWWNJ010000010">
    <property type="protein sequence ID" value="KAK7046384.1"/>
    <property type="molecule type" value="Genomic_DNA"/>
</dbReference>
<feature type="region of interest" description="Disordered" evidence="1">
    <location>
        <begin position="349"/>
        <end position="379"/>
    </location>
</feature>
<evidence type="ECO:0000313" key="2">
    <source>
        <dbReference type="EMBL" id="KAK7046384.1"/>
    </source>
</evidence>
<organism evidence="2 3">
    <name type="scientific">Favolaschia claudopus</name>
    <dbReference type="NCBI Taxonomy" id="2862362"/>
    <lineage>
        <taxon>Eukaryota</taxon>
        <taxon>Fungi</taxon>
        <taxon>Dikarya</taxon>
        <taxon>Basidiomycota</taxon>
        <taxon>Agaricomycotina</taxon>
        <taxon>Agaricomycetes</taxon>
        <taxon>Agaricomycetidae</taxon>
        <taxon>Agaricales</taxon>
        <taxon>Marasmiineae</taxon>
        <taxon>Mycenaceae</taxon>
        <taxon>Favolaschia</taxon>
    </lineage>
</organism>
<gene>
    <name evidence="2" type="ORF">R3P38DRAFT_3175675</name>
</gene>
<feature type="compositionally biased region" description="Pro residues" evidence="1">
    <location>
        <begin position="350"/>
        <end position="363"/>
    </location>
</feature>
<keyword evidence="3" id="KW-1185">Reference proteome</keyword>
<accession>A0AAW0D5L6</accession>
<feature type="compositionally biased region" description="Low complexity" evidence="1">
    <location>
        <begin position="1"/>
        <end position="13"/>
    </location>
</feature>